<dbReference type="InterPro" id="IPR043502">
    <property type="entry name" value="DNA/RNA_pol_sf"/>
</dbReference>
<dbReference type="PANTHER" id="PTHR33064">
    <property type="entry name" value="POL PROTEIN"/>
    <property type="match status" value="1"/>
</dbReference>
<dbReference type="InterPro" id="IPR051320">
    <property type="entry name" value="Viral_Replic_Matur_Polypro"/>
</dbReference>
<dbReference type="PANTHER" id="PTHR33064:SF37">
    <property type="entry name" value="RIBONUCLEASE H"/>
    <property type="match status" value="1"/>
</dbReference>
<dbReference type="OrthoDB" id="127332at2759"/>
<evidence type="ECO:0000313" key="2">
    <source>
        <dbReference type="EMBL" id="OWZ12586.1"/>
    </source>
</evidence>
<protein>
    <recommendedName>
        <fullName evidence="4">Peptidase A2 domain-containing protein</fullName>
    </recommendedName>
</protein>
<dbReference type="InterPro" id="IPR021109">
    <property type="entry name" value="Peptidase_aspartic_dom_sf"/>
</dbReference>
<dbReference type="Gene3D" id="3.10.10.10">
    <property type="entry name" value="HIV Type 1 Reverse Transcriptase, subunit A, domain 1"/>
    <property type="match status" value="1"/>
</dbReference>
<dbReference type="SUPFAM" id="SSF50630">
    <property type="entry name" value="Acid proteases"/>
    <property type="match status" value="1"/>
</dbReference>
<dbReference type="InterPro" id="IPR001969">
    <property type="entry name" value="Aspartic_peptidase_AS"/>
</dbReference>
<dbReference type="Gene3D" id="2.40.70.10">
    <property type="entry name" value="Acid Proteases"/>
    <property type="match status" value="1"/>
</dbReference>
<dbReference type="GO" id="GO:0006508">
    <property type="term" value="P:proteolysis"/>
    <property type="evidence" value="ECO:0007669"/>
    <property type="project" value="InterPro"/>
</dbReference>
<accession>A0A225W4H2</accession>
<organism evidence="2 3">
    <name type="scientific">Phytophthora megakarya</name>
    <dbReference type="NCBI Taxonomy" id="4795"/>
    <lineage>
        <taxon>Eukaryota</taxon>
        <taxon>Sar</taxon>
        <taxon>Stramenopiles</taxon>
        <taxon>Oomycota</taxon>
        <taxon>Peronosporomycetes</taxon>
        <taxon>Peronosporales</taxon>
        <taxon>Peronosporaceae</taxon>
        <taxon>Phytophthora</taxon>
    </lineage>
</organism>
<keyword evidence="3" id="KW-1185">Reference proteome</keyword>
<gene>
    <name evidence="2" type="ORF">PHMEG_00014226</name>
</gene>
<dbReference type="AlphaFoldDB" id="A0A225W4H2"/>
<feature type="compositionally biased region" description="Basic and acidic residues" evidence="1">
    <location>
        <begin position="259"/>
        <end position="272"/>
    </location>
</feature>
<feature type="compositionally biased region" description="Basic and acidic residues" evidence="1">
    <location>
        <begin position="344"/>
        <end position="364"/>
    </location>
</feature>
<dbReference type="GO" id="GO:0004190">
    <property type="term" value="F:aspartic-type endopeptidase activity"/>
    <property type="evidence" value="ECO:0007669"/>
    <property type="project" value="InterPro"/>
</dbReference>
<dbReference type="Gene3D" id="3.30.70.270">
    <property type="match status" value="1"/>
</dbReference>
<evidence type="ECO:0000256" key="1">
    <source>
        <dbReference type="SAM" id="MobiDB-lite"/>
    </source>
</evidence>
<reference evidence="3" key="1">
    <citation type="submission" date="2017-03" db="EMBL/GenBank/DDBJ databases">
        <title>Phytopthora megakarya and P. palmivora, two closely related causual agents of cacao black pod achieved similar genome size and gene model numbers by different mechanisms.</title>
        <authorList>
            <person name="Ali S."/>
            <person name="Shao J."/>
            <person name="Larry D.J."/>
            <person name="Kronmiller B."/>
            <person name="Shen D."/>
            <person name="Strem M.D."/>
            <person name="Melnick R.L."/>
            <person name="Guiltinan M.J."/>
            <person name="Tyler B.M."/>
            <person name="Meinhardt L.W."/>
            <person name="Bailey B.A."/>
        </authorList>
    </citation>
    <scope>NUCLEOTIDE SEQUENCE [LARGE SCALE GENOMIC DNA]</scope>
    <source>
        <strain evidence="3">zdho120</strain>
    </source>
</reference>
<proteinExistence type="predicted"/>
<feature type="region of interest" description="Disordered" evidence="1">
    <location>
        <begin position="246"/>
        <end position="380"/>
    </location>
</feature>
<evidence type="ECO:0008006" key="4">
    <source>
        <dbReference type="Google" id="ProtNLM"/>
    </source>
</evidence>
<sequence>MLLWFRQAKIVDKIHNEKAVLLLDTGAEVSIVDTAFARKVGCYIDSSQIQDCVGTGDNVYRTIGRTRIKVTLAGSLVYFFDIWVGDRSGQEASQGMDFMVPAGIRLDLTHGSISLPDEARIQLRGRRLLYSDKARIVNLGQYLRIQPGGLAELPLRLRTSDHEKFWVTRGNHWVPTIVHGPGKIRYMRITNVGDKVTCGSGSEILHQDLRIGIWLAGDNVPRLPGFISVGSRRYMEWQNLALEATVGPRSADSDPDAEDPPRLAVERPEYETPRGMLQRPWPTAIECLKGGSSGDQGDSDHQPVNNPPSRSTVQAVQDPKVATLKGDGSHPSSLMGVESGTSHKLGDPLDKKDATSMSQKRDEDPAAVLEGQPNTSDQDYDECVYYHEGSDLYAEDVDGQLAVLPEVPATTEDVRIEDSQLCGSDNQTPEKIDRLRQRIWNFQHLLIGKENALPPAARGVVCDIDVGGARPIALKCRKLRIQFREKLAELIKGLLSAKMINHSRSPWASPIVAIIKKNGVDIRLCIDYRLSLTADFYPMPLINDLLEDLESTLWYCSLDMVSRFWVVKMTGRARLISAFITPFGIFEWNRMP</sequence>
<name>A0A225W4H2_9STRA</name>
<dbReference type="EMBL" id="NBNE01001803">
    <property type="protein sequence ID" value="OWZ12586.1"/>
    <property type="molecule type" value="Genomic_DNA"/>
</dbReference>
<feature type="compositionally biased region" description="Polar residues" evidence="1">
    <location>
        <begin position="302"/>
        <end position="315"/>
    </location>
</feature>
<evidence type="ECO:0000313" key="3">
    <source>
        <dbReference type="Proteomes" id="UP000198211"/>
    </source>
</evidence>
<comment type="caution">
    <text evidence="2">The sequence shown here is derived from an EMBL/GenBank/DDBJ whole genome shotgun (WGS) entry which is preliminary data.</text>
</comment>
<dbReference type="CDD" id="cd01647">
    <property type="entry name" value="RT_LTR"/>
    <property type="match status" value="1"/>
</dbReference>
<dbReference type="PROSITE" id="PS00141">
    <property type="entry name" value="ASP_PROTEASE"/>
    <property type="match status" value="1"/>
</dbReference>
<dbReference type="InterPro" id="IPR043128">
    <property type="entry name" value="Rev_trsase/Diguanyl_cyclase"/>
</dbReference>
<dbReference type="SUPFAM" id="SSF56672">
    <property type="entry name" value="DNA/RNA polymerases"/>
    <property type="match status" value="1"/>
</dbReference>
<dbReference type="Proteomes" id="UP000198211">
    <property type="component" value="Unassembled WGS sequence"/>
</dbReference>